<keyword evidence="3" id="KW-0520">NAD</keyword>
<dbReference type="PANTHER" id="PTHR43491">
    <property type="entry name" value="UDP-N-ACETYL-D-MANNOSAMINE DEHYDROGENASE"/>
    <property type="match status" value="1"/>
</dbReference>
<dbReference type="EC" id="1.1.1.22" evidence="6"/>
<dbReference type="Pfam" id="PF00984">
    <property type="entry name" value="UDPG_MGDP_dh"/>
    <property type="match status" value="1"/>
</dbReference>
<dbReference type="GO" id="GO:0003979">
    <property type="term" value="F:UDP-glucose 6-dehydrogenase activity"/>
    <property type="evidence" value="ECO:0007669"/>
    <property type="project" value="UniProtKB-EC"/>
</dbReference>
<dbReference type="PIRSF" id="PIRSF000124">
    <property type="entry name" value="UDPglc_GDPman_dh"/>
    <property type="match status" value="1"/>
</dbReference>
<dbReference type="InterPro" id="IPR028359">
    <property type="entry name" value="UDP_ManNAc/GlcNAc_DH"/>
</dbReference>
<dbReference type="InterPro" id="IPR008927">
    <property type="entry name" value="6-PGluconate_DH-like_C_sf"/>
</dbReference>
<sequence>MTKTACSEHNEAWQVHLPISKPKRGFFAMKKVCVVGLGYIGLPTSAIFANAGFEVVGVDVNEKVVQTLNTGEIHIEENGLPELVKKVVQEGKFRASLVPEKADVFIIAVPTPIHEDYTANIDYVVDATKSIVPYLEKGNVVIVESTIPPRTMDDVVAPIIREHGLDPEKDIYLAHCPERVLPGRILIELVENTRIVGGVTKEAAKKAADVYRAIVKGEVIETEAVTAEMSKLMENTFRDVNIALANELVKISQRIGVDAHKVIELANKHPRVNIHLPGPGVGGHCLAVDPYFIIEKAKEESPLIQTARRINNSMPYFVVEQIQRMTAELASPKVAIFGLTYKGNTDDVRESPAIKIYELLKQHSRFEVRAYDPHVKQEQVSFPLSTLEEAVHGAHLVVVLADHNEFKNMKAEDFAAMKTKVIFDTKNCVHLNDESITVYKIGNLYSVKAIQE</sequence>
<dbReference type="InterPro" id="IPR014027">
    <property type="entry name" value="UDP-Glc/GDP-Man_DH_C"/>
</dbReference>
<evidence type="ECO:0000256" key="4">
    <source>
        <dbReference type="PIRNR" id="PIRNR000124"/>
    </source>
</evidence>
<keyword evidence="2 6" id="KW-0560">Oxidoreductase</keyword>
<dbReference type="NCBIfam" id="TIGR03026">
    <property type="entry name" value="NDP-sugDHase"/>
    <property type="match status" value="1"/>
</dbReference>
<dbReference type="PANTHER" id="PTHR43491:SF2">
    <property type="entry name" value="UDP-N-ACETYL-D-MANNOSAMINE DEHYDROGENASE"/>
    <property type="match status" value="1"/>
</dbReference>
<evidence type="ECO:0000256" key="1">
    <source>
        <dbReference type="ARBA" id="ARBA00006601"/>
    </source>
</evidence>
<evidence type="ECO:0000313" key="6">
    <source>
        <dbReference type="EMBL" id="KYD16955.1"/>
    </source>
</evidence>
<evidence type="ECO:0000256" key="3">
    <source>
        <dbReference type="ARBA" id="ARBA00023027"/>
    </source>
</evidence>
<evidence type="ECO:0000256" key="2">
    <source>
        <dbReference type="ARBA" id="ARBA00023002"/>
    </source>
</evidence>
<dbReference type="InterPro" id="IPR036220">
    <property type="entry name" value="UDP-Glc/GDP-Man_DH_C_sf"/>
</dbReference>
<dbReference type="SUPFAM" id="SSF51735">
    <property type="entry name" value="NAD(P)-binding Rossmann-fold domains"/>
    <property type="match status" value="1"/>
</dbReference>
<comment type="caution">
    <text evidence="6">The sequence shown here is derived from an EMBL/GenBank/DDBJ whole genome shotgun (WGS) entry which is preliminary data.</text>
</comment>
<evidence type="ECO:0000259" key="5">
    <source>
        <dbReference type="SMART" id="SM00984"/>
    </source>
</evidence>
<dbReference type="PIRSF" id="PIRSF500136">
    <property type="entry name" value="UDP_ManNAc_DH"/>
    <property type="match status" value="1"/>
</dbReference>
<dbReference type="STRING" id="81408.B4119_3653"/>
<dbReference type="EMBL" id="LQYS01000027">
    <property type="protein sequence ID" value="KYD16955.1"/>
    <property type="molecule type" value="Genomic_DNA"/>
</dbReference>
<reference evidence="6 7" key="1">
    <citation type="submission" date="2016-01" db="EMBL/GenBank/DDBJ databases">
        <title>Draft Genome Sequences of Seven Thermophilic Sporeformers Isolated from Foods.</title>
        <authorList>
            <person name="Berendsen E.M."/>
            <person name="Wells-Bennik M.H."/>
            <person name="Krawcyk A.O."/>
            <person name="De Jong A."/>
            <person name="Holsappel S."/>
            <person name="Eijlander R.T."/>
            <person name="Kuipers O.P."/>
        </authorList>
    </citation>
    <scope>NUCLEOTIDE SEQUENCE [LARGE SCALE GENOMIC DNA]</scope>
    <source>
        <strain evidence="6 7">B4119</strain>
    </source>
</reference>
<dbReference type="Pfam" id="PF03721">
    <property type="entry name" value="UDPG_MGDP_dh_N"/>
    <property type="match status" value="1"/>
</dbReference>
<comment type="similarity">
    <text evidence="1 4">Belongs to the UDP-glucose/GDP-mannose dehydrogenase family.</text>
</comment>
<dbReference type="Pfam" id="PF03720">
    <property type="entry name" value="UDPG_MGDP_dh_C"/>
    <property type="match status" value="1"/>
</dbReference>
<dbReference type="Proteomes" id="UP000075455">
    <property type="component" value="Unassembled WGS sequence"/>
</dbReference>
<dbReference type="GO" id="GO:0016628">
    <property type="term" value="F:oxidoreductase activity, acting on the CH-CH group of donors, NAD or NADP as acceptor"/>
    <property type="evidence" value="ECO:0007669"/>
    <property type="project" value="InterPro"/>
</dbReference>
<dbReference type="eggNOG" id="COG0677">
    <property type="taxonomic scope" value="Bacteria"/>
</dbReference>
<dbReference type="InterPro" id="IPR036291">
    <property type="entry name" value="NAD(P)-bd_dom_sf"/>
</dbReference>
<feature type="domain" description="UDP-glucose/GDP-mannose dehydrogenase C-terminal" evidence="5">
    <location>
        <begin position="335"/>
        <end position="431"/>
    </location>
</feature>
<dbReference type="SMART" id="SM00984">
    <property type="entry name" value="UDPG_MGDP_dh_C"/>
    <property type="match status" value="1"/>
</dbReference>
<accession>A0A150LXF8</accession>
<dbReference type="GO" id="GO:0051287">
    <property type="term" value="F:NAD binding"/>
    <property type="evidence" value="ECO:0007669"/>
    <property type="project" value="InterPro"/>
</dbReference>
<gene>
    <name evidence="6" type="ORF">B4119_3653</name>
</gene>
<dbReference type="InterPro" id="IPR017476">
    <property type="entry name" value="UDP-Glc/GDP-Man"/>
</dbReference>
<proteinExistence type="inferred from homology"/>
<dbReference type="PATRIC" id="fig|81408.3.peg.2770"/>
<name>A0A150LXF8_9BACL</name>
<dbReference type="GO" id="GO:0000271">
    <property type="term" value="P:polysaccharide biosynthetic process"/>
    <property type="evidence" value="ECO:0007669"/>
    <property type="project" value="InterPro"/>
</dbReference>
<dbReference type="InterPro" id="IPR001732">
    <property type="entry name" value="UDP-Glc/GDP-Man_DH_N"/>
</dbReference>
<dbReference type="InterPro" id="IPR014026">
    <property type="entry name" value="UDP-Glc/GDP-Man_DH_dimer"/>
</dbReference>
<protein>
    <submittedName>
        <fullName evidence="6">UDP-glucose dehydrogenase</fullName>
        <ecNumber evidence="6">1.1.1.22</ecNumber>
    </submittedName>
</protein>
<dbReference type="SUPFAM" id="SSF48179">
    <property type="entry name" value="6-phosphogluconate dehydrogenase C-terminal domain-like"/>
    <property type="match status" value="1"/>
</dbReference>
<dbReference type="Gene3D" id="3.40.50.720">
    <property type="entry name" value="NAD(P)-binding Rossmann-like Domain"/>
    <property type="match status" value="2"/>
</dbReference>
<dbReference type="SUPFAM" id="SSF52413">
    <property type="entry name" value="UDP-glucose/GDP-mannose dehydrogenase C-terminal domain"/>
    <property type="match status" value="1"/>
</dbReference>
<dbReference type="AlphaFoldDB" id="A0A150LXF8"/>
<organism evidence="6 7">
    <name type="scientific">Saccharococcus caldoxylosilyticus</name>
    <dbReference type="NCBI Taxonomy" id="81408"/>
    <lineage>
        <taxon>Bacteria</taxon>
        <taxon>Bacillati</taxon>
        <taxon>Bacillota</taxon>
        <taxon>Bacilli</taxon>
        <taxon>Bacillales</taxon>
        <taxon>Anoxybacillaceae</taxon>
        <taxon>Saccharococcus</taxon>
    </lineage>
</organism>
<evidence type="ECO:0000313" key="7">
    <source>
        <dbReference type="Proteomes" id="UP000075455"/>
    </source>
</evidence>